<evidence type="ECO:0000313" key="2">
    <source>
        <dbReference type="EMBL" id="EQD36249.1"/>
    </source>
</evidence>
<gene>
    <name evidence="2" type="ORF">B1A_17950</name>
</gene>
<protein>
    <submittedName>
        <fullName evidence="2">Isochorismatase hydrolase</fullName>
    </submittedName>
</protein>
<evidence type="ECO:0000259" key="1">
    <source>
        <dbReference type="Pfam" id="PF00857"/>
    </source>
</evidence>
<comment type="caution">
    <text evidence="2">The sequence shown here is derived from an EMBL/GenBank/DDBJ whole genome shotgun (WGS) entry which is preliminary data.</text>
</comment>
<dbReference type="InterPro" id="IPR036380">
    <property type="entry name" value="Isochorismatase-like_sf"/>
</dbReference>
<organism evidence="2">
    <name type="scientific">mine drainage metagenome</name>
    <dbReference type="NCBI Taxonomy" id="410659"/>
    <lineage>
        <taxon>unclassified sequences</taxon>
        <taxon>metagenomes</taxon>
        <taxon>ecological metagenomes</taxon>
    </lineage>
</organism>
<dbReference type="Pfam" id="PF00857">
    <property type="entry name" value="Isochorismatase"/>
    <property type="match status" value="1"/>
</dbReference>
<accession>T1A5U7</accession>
<proteinExistence type="predicted"/>
<feature type="domain" description="Isochorismatase-like" evidence="1">
    <location>
        <begin position="13"/>
        <end position="79"/>
    </location>
</feature>
<reference evidence="2" key="1">
    <citation type="submission" date="2013-08" db="EMBL/GenBank/DDBJ databases">
        <authorList>
            <person name="Mendez C."/>
            <person name="Richter M."/>
            <person name="Ferrer M."/>
            <person name="Sanchez J."/>
        </authorList>
    </citation>
    <scope>NUCLEOTIDE SEQUENCE</scope>
</reference>
<dbReference type="EMBL" id="AUZX01013221">
    <property type="protein sequence ID" value="EQD36249.1"/>
    <property type="molecule type" value="Genomic_DNA"/>
</dbReference>
<reference evidence="2" key="2">
    <citation type="journal article" date="2014" name="ISME J.">
        <title>Microbial stratification in low pH oxic and suboxic macroscopic growths along an acid mine drainage.</title>
        <authorList>
            <person name="Mendez-Garcia C."/>
            <person name="Mesa V."/>
            <person name="Sprenger R.R."/>
            <person name="Richter M."/>
            <person name="Diez M.S."/>
            <person name="Solano J."/>
            <person name="Bargiela R."/>
            <person name="Golyshina O.V."/>
            <person name="Manteca A."/>
            <person name="Ramos J.L."/>
            <person name="Gallego J.R."/>
            <person name="Llorente I."/>
            <person name="Martins Dos Santos V.A."/>
            <person name="Jensen O.N."/>
            <person name="Pelaez A.I."/>
            <person name="Sanchez J."/>
            <person name="Ferrer M."/>
        </authorList>
    </citation>
    <scope>NUCLEOTIDE SEQUENCE</scope>
</reference>
<dbReference type="Gene3D" id="3.40.50.850">
    <property type="entry name" value="Isochorismatase-like"/>
    <property type="match status" value="1"/>
</dbReference>
<dbReference type="AlphaFoldDB" id="T1A5U7"/>
<name>T1A5U7_9ZZZZ</name>
<dbReference type="GO" id="GO:0016787">
    <property type="term" value="F:hydrolase activity"/>
    <property type="evidence" value="ECO:0007669"/>
    <property type="project" value="UniProtKB-KW"/>
</dbReference>
<dbReference type="InterPro" id="IPR000868">
    <property type="entry name" value="Isochorismatase-like_dom"/>
</dbReference>
<keyword evidence="2" id="KW-0378">Hydrolase</keyword>
<sequence length="82" mass="9184">MLHEQEAIVVREALLVIDAQQEYFSPWGKWVVEGGPEALDRIQMLLSAFRDAGFPVVHITHEALDPDSPVFRAGSEGVRMHS</sequence>
<dbReference type="SUPFAM" id="SSF52499">
    <property type="entry name" value="Isochorismatase-like hydrolases"/>
    <property type="match status" value="1"/>
</dbReference>
<feature type="non-terminal residue" evidence="2">
    <location>
        <position position="82"/>
    </location>
</feature>